<proteinExistence type="predicted"/>
<feature type="region of interest" description="Disordered" evidence="1">
    <location>
        <begin position="46"/>
        <end position="82"/>
    </location>
</feature>
<evidence type="ECO:0000259" key="2">
    <source>
        <dbReference type="Pfam" id="PF00144"/>
    </source>
</evidence>
<dbReference type="Pfam" id="PF00144">
    <property type="entry name" value="Beta-lactamase"/>
    <property type="match status" value="1"/>
</dbReference>
<comment type="caution">
    <text evidence="3">The sequence shown here is derived from an EMBL/GenBank/DDBJ whole genome shotgun (WGS) entry which is preliminary data.</text>
</comment>
<evidence type="ECO:0000313" key="3">
    <source>
        <dbReference type="EMBL" id="MCP2350984.1"/>
    </source>
</evidence>
<gene>
    <name evidence="3" type="ORF">HD595_007106</name>
</gene>
<reference evidence="3 4" key="1">
    <citation type="submission" date="2022-06" db="EMBL/GenBank/DDBJ databases">
        <title>Sequencing the genomes of 1000 actinobacteria strains.</title>
        <authorList>
            <person name="Klenk H.-P."/>
        </authorList>
    </citation>
    <scope>NUCLEOTIDE SEQUENCE [LARGE SCALE GENOMIC DNA]</scope>
    <source>
        <strain evidence="3 4">DSM 44170</strain>
    </source>
</reference>
<name>A0ABT1KAC4_9ACTN</name>
<organism evidence="3 4">
    <name type="scientific">Nonomuraea roseoviolacea subsp. carminata</name>
    <dbReference type="NCBI Taxonomy" id="160689"/>
    <lineage>
        <taxon>Bacteria</taxon>
        <taxon>Bacillati</taxon>
        <taxon>Actinomycetota</taxon>
        <taxon>Actinomycetes</taxon>
        <taxon>Streptosporangiales</taxon>
        <taxon>Streptosporangiaceae</taxon>
        <taxon>Nonomuraea</taxon>
    </lineage>
</organism>
<evidence type="ECO:0000256" key="1">
    <source>
        <dbReference type="SAM" id="MobiDB-lite"/>
    </source>
</evidence>
<dbReference type="InterPro" id="IPR050491">
    <property type="entry name" value="AmpC-like"/>
</dbReference>
<dbReference type="GO" id="GO:0009002">
    <property type="term" value="F:serine-type D-Ala-D-Ala carboxypeptidase activity"/>
    <property type="evidence" value="ECO:0007669"/>
    <property type="project" value="UniProtKB-EC"/>
</dbReference>
<dbReference type="PANTHER" id="PTHR46825">
    <property type="entry name" value="D-ALANYL-D-ALANINE-CARBOXYPEPTIDASE/ENDOPEPTIDASE AMPH"/>
    <property type="match status" value="1"/>
</dbReference>
<dbReference type="Gene3D" id="3.40.710.10">
    <property type="entry name" value="DD-peptidase/beta-lactamase superfamily"/>
    <property type="match status" value="1"/>
</dbReference>
<dbReference type="InterPro" id="IPR012338">
    <property type="entry name" value="Beta-lactam/transpept-like"/>
</dbReference>
<feature type="domain" description="Beta-lactamase-related" evidence="2">
    <location>
        <begin position="102"/>
        <end position="393"/>
    </location>
</feature>
<keyword evidence="3" id="KW-0378">Hydrolase</keyword>
<feature type="compositionally biased region" description="Low complexity" evidence="1">
    <location>
        <begin position="46"/>
        <end position="71"/>
    </location>
</feature>
<dbReference type="EC" id="3.4.16.4" evidence="3"/>
<feature type="region of interest" description="Disordered" evidence="1">
    <location>
        <begin position="1"/>
        <end position="25"/>
    </location>
</feature>
<dbReference type="SUPFAM" id="SSF56601">
    <property type="entry name" value="beta-lactamase/transpeptidase-like"/>
    <property type="match status" value="1"/>
</dbReference>
<keyword evidence="3" id="KW-0645">Protease</keyword>
<dbReference type="InterPro" id="IPR001466">
    <property type="entry name" value="Beta-lactam-related"/>
</dbReference>
<keyword evidence="4" id="KW-1185">Reference proteome</keyword>
<dbReference type="EMBL" id="JAMZEC010000001">
    <property type="protein sequence ID" value="MCP2350984.1"/>
    <property type="molecule type" value="Genomic_DNA"/>
</dbReference>
<evidence type="ECO:0000313" key="4">
    <source>
        <dbReference type="Proteomes" id="UP001320766"/>
    </source>
</evidence>
<accession>A0ABT1KAC4</accession>
<protein>
    <submittedName>
        <fullName evidence="3">D-alanyl-D-alanine carboxypeptidase</fullName>
        <ecNumber evidence="3">3.4.16.4</ecNumber>
    </submittedName>
</protein>
<dbReference type="RefSeq" id="WP_301309683.1">
    <property type="nucleotide sequence ID" value="NZ_JAMZEC010000001.1"/>
</dbReference>
<keyword evidence="3" id="KW-0121">Carboxypeptidase</keyword>
<dbReference type="Proteomes" id="UP001320766">
    <property type="component" value="Unassembled WGS sequence"/>
</dbReference>
<dbReference type="PANTHER" id="PTHR46825:SF7">
    <property type="entry name" value="D-ALANYL-D-ALANINE CARBOXYPEPTIDASE"/>
    <property type="match status" value="1"/>
</dbReference>
<sequence length="468" mass="49682">MTPSSISQPGRGAAGARRAARPGRRAAAGAVAGALVLAAALAPPARAAAGPDPASPAPATTLVPAPTAPTAGLDPESPSRTTAAGLDRAALRRTLDAVHEAGMYGLYSQARDGGQVWRGASGVADVVTRRPARPDMRHRVGSITKTFTSAAILQQVERGRVELDAPVSRYLPGLIPGERGDRITVRMLLNHTSHIGDYIAGAFPSLLEGSPASLDANRFRRFAPEELVRLGLAAEATGEPGALPGRYSNTNYVIAGLLLEKVTGEDAERVITRDVIRRAGLRDTFFPATPRLPAPSSKAYESLYGLIDPPRDYSVYDMSWASTAGALVSTMDDLNRFYRALLRGEVIGPERLAEMRATVPVLAGGGQVDYGLGLYTVELPCGRFWGHDGGVFGMTTQSLVSEDGRRELSFGLNLAKYQRIGEDGTIEPSPIDYAVGDHMMVALCGQVPRARAAQPFLPLAVDRMPVRR</sequence>